<dbReference type="RefSeq" id="WP_380318500.1">
    <property type="nucleotide sequence ID" value="NZ_JBHYPW010000006.1"/>
</dbReference>
<feature type="region of interest" description="Disordered" evidence="1">
    <location>
        <begin position="50"/>
        <end position="69"/>
    </location>
</feature>
<comment type="caution">
    <text evidence="2">The sequence shown here is derived from an EMBL/GenBank/DDBJ whole genome shotgun (WGS) entry which is preliminary data.</text>
</comment>
<dbReference type="Gene3D" id="3.90.1200.10">
    <property type="match status" value="1"/>
</dbReference>
<evidence type="ECO:0000313" key="3">
    <source>
        <dbReference type="Proteomes" id="UP001599542"/>
    </source>
</evidence>
<accession>A0ABW6GPA9</accession>
<keyword evidence="3" id="KW-1185">Reference proteome</keyword>
<evidence type="ECO:0000313" key="2">
    <source>
        <dbReference type="EMBL" id="MFE1354585.1"/>
    </source>
</evidence>
<organism evidence="2 3">
    <name type="scientific">Kitasatospora phosalacinea</name>
    <dbReference type="NCBI Taxonomy" id="2065"/>
    <lineage>
        <taxon>Bacteria</taxon>
        <taxon>Bacillati</taxon>
        <taxon>Actinomycetota</taxon>
        <taxon>Actinomycetes</taxon>
        <taxon>Kitasatosporales</taxon>
        <taxon>Streptomycetaceae</taxon>
        <taxon>Kitasatospora</taxon>
    </lineage>
</organism>
<protein>
    <submittedName>
        <fullName evidence="2">Class V lanthionine synthetase subunit LxmK</fullName>
    </submittedName>
</protein>
<feature type="compositionally biased region" description="Low complexity" evidence="1">
    <location>
        <begin position="13"/>
        <end position="26"/>
    </location>
</feature>
<evidence type="ECO:0000256" key="1">
    <source>
        <dbReference type="SAM" id="MobiDB-lite"/>
    </source>
</evidence>
<proteinExistence type="predicted"/>
<sequence length="389" mass="41813">MAATITPIRDAAGPRTGPTTGPDPTGLLAPVPLDQVPEVGRALERLGVAPFADPAPTSRAGRNDNWAGRTTDGREVFVKRLVPPFAAERFARARAFERALAGRRPARWHVPPLLGADPEALLLVHERLPDAVPGHLLADRGDLDPALSHRIGAALAELHRLPVDPAALPRPAAAEVERVAARLDELTAEGYAAASGGELEAWSLIHHDKRVRAAVRELARASAAVPAVPVHGDLRLDQFLLSGDELHLTDWEEFQLSDPARDVGAYVGQWLHRAATGMFAALGPDTPASPAEVHEALMRSGEEQLAAVRPQIGAFWTGYHRDRPEPGHDTQEFTARVVRYAGWHLFERTIATAAFVQRLTAAHRGTAGVGRTALLDPLRSAEALGLTRA</sequence>
<reference evidence="2 3" key="1">
    <citation type="submission" date="2024-09" db="EMBL/GenBank/DDBJ databases">
        <title>The Natural Products Discovery Center: Release of the First 8490 Sequenced Strains for Exploring Actinobacteria Biosynthetic Diversity.</title>
        <authorList>
            <person name="Kalkreuter E."/>
            <person name="Kautsar S.A."/>
            <person name="Yang D."/>
            <person name="Bader C.D."/>
            <person name="Teijaro C.N."/>
            <person name="Fluegel L."/>
            <person name="Davis C.M."/>
            <person name="Simpson J.R."/>
            <person name="Lauterbach L."/>
            <person name="Steele A.D."/>
            <person name="Gui C."/>
            <person name="Meng S."/>
            <person name="Li G."/>
            <person name="Viehrig K."/>
            <person name="Ye F."/>
            <person name="Su P."/>
            <person name="Kiefer A.F."/>
            <person name="Nichols A."/>
            <person name="Cepeda A.J."/>
            <person name="Yan W."/>
            <person name="Fan B."/>
            <person name="Jiang Y."/>
            <person name="Adhikari A."/>
            <person name="Zheng C.-J."/>
            <person name="Schuster L."/>
            <person name="Cowan T.M."/>
            <person name="Smanski M.J."/>
            <person name="Chevrette M.G."/>
            <person name="De Carvalho L.P.S."/>
            <person name="Shen B."/>
        </authorList>
    </citation>
    <scope>NUCLEOTIDE SEQUENCE [LARGE SCALE GENOMIC DNA]</scope>
    <source>
        <strain evidence="2 3">NPDC058753</strain>
    </source>
</reference>
<dbReference type="EMBL" id="JBHYPX010000045">
    <property type="protein sequence ID" value="MFE1354585.1"/>
    <property type="molecule type" value="Genomic_DNA"/>
</dbReference>
<dbReference type="NCBIfam" id="NF038156">
    <property type="entry name" value="lant_syn_V_LxmK"/>
    <property type="match status" value="1"/>
</dbReference>
<dbReference type="InterPro" id="IPR011009">
    <property type="entry name" value="Kinase-like_dom_sf"/>
</dbReference>
<name>A0ABW6GPA9_9ACTN</name>
<feature type="region of interest" description="Disordered" evidence="1">
    <location>
        <begin position="1"/>
        <end position="28"/>
    </location>
</feature>
<dbReference type="SUPFAM" id="SSF56112">
    <property type="entry name" value="Protein kinase-like (PK-like)"/>
    <property type="match status" value="1"/>
</dbReference>
<dbReference type="Proteomes" id="UP001599542">
    <property type="component" value="Unassembled WGS sequence"/>
</dbReference>
<gene>
    <name evidence="2" type="primary">lxmK</name>
    <name evidence="2" type="ORF">ACFW6T_21590</name>
</gene>